<evidence type="ECO:0000313" key="2">
    <source>
        <dbReference type="Proteomes" id="UP000681720"/>
    </source>
</evidence>
<proteinExistence type="predicted"/>
<sequence length="82" mass="9505">IIDEEKQLNEVDSNFKKDLQQIYHECYQDNAKSIAEISSSANKAAKSARQWLAYINQYYMPTVAIWSNLLLGIDIFSNQQVF</sequence>
<dbReference type="AlphaFoldDB" id="A0A8S2M8G6"/>
<comment type="caution">
    <text evidence="1">The sequence shown here is derived from an EMBL/GenBank/DDBJ whole genome shotgun (WGS) entry which is preliminary data.</text>
</comment>
<dbReference type="Proteomes" id="UP000681720">
    <property type="component" value="Unassembled WGS sequence"/>
</dbReference>
<protein>
    <submittedName>
        <fullName evidence="1">Uncharacterized protein</fullName>
    </submittedName>
</protein>
<accession>A0A8S2M8G6</accession>
<evidence type="ECO:0000313" key="1">
    <source>
        <dbReference type="EMBL" id="CAF3942045.1"/>
    </source>
</evidence>
<name>A0A8S2M8G6_9BILA</name>
<reference evidence="1" key="1">
    <citation type="submission" date="2021-02" db="EMBL/GenBank/DDBJ databases">
        <authorList>
            <person name="Nowell W R."/>
        </authorList>
    </citation>
    <scope>NUCLEOTIDE SEQUENCE</scope>
</reference>
<dbReference type="EMBL" id="CAJOBJ010002824">
    <property type="protein sequence ID" value="CAF3942045.1"/>
    <property type="molecule type" value="Genomic_DNA"/>
</dbReference>
<feature type="non-terminal residue" evidence="1">
    <location>
        <position position="1"/>
    </location>
</feature>
<organism evidence="1 2">
    <name type="scientific">Rotaria magnacalcarata</name>
    <dbReference type="NCBI Taxonomy" id="392030"/>
    <lineage>
        <taxon>Eukaryota</taxon>
        <taxon>Metazoa</taxon>
        <taxon>Spiralia</taxon>
        <taxon>Gnathifera</taxon>
        <taxon>Rotifera</taxon>
        <taxon>Eurotatoria</taxon>
        <taxon>Bdelloidea</taxon>
        <taxon>Philodinida</taxon>
        <taxon>Philodinidae</taxon>
        <taxon>Rotaria</taxon>
    </lineage>
</organism>
<gene>
    <name evidence="1" type="ORF">GIL414_LOCUS8635</name>
</gene>